<keyword evidence="2 5" id="KW-0645">Protease</keyword>
<reference evidence="8 9" key="1">
    <citation type="journal article" date="2012" name="Nucleic Acids Res.">
        <title>Sequencing of the smallest Apicomplexan genome from the human pathogen Babesia microti.</title>
        <authorList>
            <person name="Cornillot E."/>
            <person name="Hadj-Kaddour K."/>
            <person name="Dassouli A."/>
            <person name="Noel B."/>
            <person name="Ranwez V."/>
            <person name="Vacherie B."/>
            <person name="Augagneur Y."/>
            <person name="Bres V."/>
            <person name="Duclos A."/>
            <person name="Randazzo S."/>
            <person name="Carcy B."/>
            <person name="Debierre-Grockiego F."/>
            <person name="Delbecq S."/>
            <person name="Moubri-Menage K."/>
            <person name="Shams-Eldin H."/>
            <person name="Usmani-Brown S."/>
            <person name="Bringaud F."/>
            <person name="Wincker P."/>
            <person name="Vivares C.P."/>
            <person name="Schwarz R.T."/>
            <person name="Schetters T.P."/>
            <person name="Krause P.J."/>
            <person name="Gorenflot A."/>
            <person name="Berry V."/>
            <person name="Barbe V."/>
            <person name="Ben Mamoun C."/>
        </authorList>
    </citation>
    <scope>NUCLEOTIDE SEQUENCE [LARGE SCALE GENOMIC DNA]</scope>
    <source>
        <strain evidence="8 9">RI</strain>
    </source>
</reference>
<evidence type="ECO:0000256" key="2">
    <source>
        <dbReference type="ARBA" id="ARBA00022670"/>
    </source>
</evidence>
<dbReference type="Pfam" id="PF00557">
    <property type="entry name" value="Peptidase_M24"/>
    <property type="match status" value="2"/>
</dbReference>
<protein>
    <submittedName>
        <fullName evidence="8">Methionyl aminopeptidase</fullName>
        <ecNumber evidence="8">3.4.11.18</ecNumber>
    </submittedName>
</protein>
<dbReference type="KEGG" id="bmic:BMR1_01G01855"/>
<feature type="binding site" evidence="5">
    <location>
        <position position="219"/>
    </location>
    <ligand>
        <name>substrate</name>
    </ligand>
</feature>
<dbReference type="EMBL" id="FO082871">
    <property type="protein sequence ID" value="SIO73325.1"/>
    <property type="molecule type" value="Genomic_DNA"/>
</dbReference>
<evidence type="ECO:0000256" key="3">
    <source>
        <dbReference type="ARBA" id="ARBA00022723"/>
    </source>
</evidence>
<keyword evidence="3 5" id="KW-0479">Metal-binding</keyword>
<dbReference type="InterPro" id="IPR000994">
    <property type="entry name" value="Pept_M24"/>
</dbReference>
<dbReference type="CDD" id="cd01086">
    <property type="entry name" value="MetAP1"/>
    <property type="match status" value="1"/>
</dbReference>
<feature type="binding site" evidence="5">
    <location>
        <position position="236"/>
    </location>
    <ligand>
        <name>a divalent metal cation</name>
        <dbReference type="ChEBI" id="CHEBI:60240"/>
        <label>1</label>
    </ligand>
</feature>
<dbReference type="GO" id="GO:0046872">
    <property type="term" value="F:metal ion binding"/>
    <property type="evidence" value="ECO:0007669"/>
    <property type="project" value="UniProtKB-UniRule"/>
</dbReference>
<dbReference type="EC" id="3.4.11.18" evidence="8"/>
<dbReference type="HAMAP" id="MF_01974">
    <property type="entry name" value="MetAP_1"/>
    <property type="match status" value="1"/>
</dbReference>
<evidence type="ECO:0000256" key="1">
    <source>
        <dbReference type="ARBA" id="ARBA00022438"/>
    </source>
</evidence>
<name>A0A1N6LWS6_BABMR</name>
<feature type="binding site" evidence="5">
    <location>
        <position position="247"/>
    </location>
    <ligand>
        <name>a divalent metal cation</name>
        <dbReference type="ChEBI" id="CHEBI:60240"/>
        <label>1</label>
    </ligand>
</feature>
<feature type="domain" description="Peptidase M24" evidence="7">
    <location>
        <begin position="369"/>
        <end position="486"/>
    </location>
</feature>
<dbReference type="PRINTS" id="PR00599">
    <property type="entry name" value="MAPEPTIDASE"/>
</dbReference>
<feature type="binding site" evidence="5">
    <location>
        <position position="479"/>
    </location>
    <ligand>
        <name>a divalent metal cation</name>
        <dbReference type="ChEBI" id="CHEBI:60240"/>
        <label>2</label>
        <note>catalytic</note>
    </ligand>
</feature>
<evidence type="ECO:0000259" key="7">
    <source>
        <dbReference type="Pfam" id="PF00557"/>
    </source>
</evidence>
<organism evidence="8 9">
    <name type="scientific">Babesia microti (strain RI)</name>
    <dbReference type="NCBI Taxonomy" id="1133968"/>
    <lineage>
        <taxon>Eukaryota</taxon>
        <taxon>Sar</taxon>
        <taxon>Alveolata</taxon>
        <taxon>Apicomplexa</taxon>
        <taxon>Aconoidasida</taxon>
        <taxon>Piroplasmida</taxon>
        <taxon>Babesiidae</taxon>
        <taxon>Babesia</taxon>
    </lineage>
</organism>
<dbReference type="InterPro" id="IPR001714">
    <property type="entry name" value="Pept_M24_MAP"/>
</dbReference>
<keyword evidence="9" id="KW-1185">Reference proteome</keyword>
<dbReference type="GeneID" id="24423443"/>
<dbReference type="GO" id="GO:0005829">
    <property type="term" value="C:cytosol"/>
    <property type="evidence" value="ECO:0007669"/>
    <property type="project" value="TreeGrafter"/>
</dbReference>
<feature type="binding site" evidence="5">
    <location>
        <position position="423"/>
    </location>
    <ligand>
        <name>substrate</name>
    </ligand>
</feature>
<dbReference type="GO" id="GO:0006508">
    <property type="term" value="P:proteolysis"/>
    <property type="evidence" value="ECO:0007669"/>
    <property type="project" value="UniProtKB-KW"/>
</dbReference>
<comment type="cofactor">
    <cofactor evidence="5">
        <name>Co(2+)</name>
        <dbReference type="ChEBI" id="CHEBI:48828"/>
    </cofactor>
    <cofactor evidence="5">
        <name>Zn(2+)</name>
        <dbReference type="ChEBI" id="CHEBI:29105"/>
    </cofactor>
    <cofactor evidence="5">
        <name>Mn(2+)</name>
        <dbReference type="ChEBI" id="CHEBI:29035"/>
    </cofactor>
    <cofactor evidence="5">
        <name>Fe(2+)</name>
        <dbReference type="ChEBI" id="CHEBI:29033"/>
    </cofactor>
    <text evidence="5">Binds 2 divalent metal cations per subunit. Has a high-affinity and a low affinity metal-binding site. The true nature of the physiological cofactor is under debate. The enzyme is active with cobalt, zinc, manganese or divalent iron ions. Most likely, methionine aminopeptidases function as mononuclear Fe(2+)-metalloproteases under physiological conditions, and the catalytically relevant metal-binding site has been assigned to the histidine-containing high-affinity site.</text>
</comment>
<dbReference type="SUPFAM" id="SSF55920">
    <property type="entry name" value="Creatinase/aminopeptidase"/>
    <property type="match status" value="1"/>
</dbReference>
<comment type="similarity">
    <text evidence="5">Belongs to the peptidase M24A family. Methionine aminopeptidase type 1 subfamily.</text>
</comment>
<comment type="catalytic activity">
    <reaction evidence="5">
        <text>Release of N-terminal amino acids, preferentially methionine, from peptides and arylamides.</text>
        <dbReference type="EC" id="3.4.11.18"/>
    </reaction>
</comment>
<dbReference type="AlphaFoldDB" id="A0A1N6LWS6"/>
<dbReference type="PANTHER" id="PTHR43330">
    <property type="entry name" value="METHIONINE AMINOPEPTIDASE"/>
    <property type="match status" value="1"/>
</dbReference>
<dbReference type="RefSeq" id="XP_021337427.1">
    <property type="nucleotide sequence ID" value="XM_021482806.1"/>
</dbReference>
<feature type="binding site" evidence="5">
    <location>
        <position position="247"/>
    </location>
    <ligand>
        <name>a divalent metal cation</name>
        <dbReference type="ChEBI" id="CHEBI:60240"/>
        <label>2</label>
        <note>catalytic</note>
    </ligand>
</feature>
<feature type="domain" description="Peptidase M24" evidence="7">
    <location>
        <begin position="153"/>
        <end position="255"/>
    </location>
</feature>
<keyword evidence="4 5" id="KW-0378">Hydrolase</keyword>
<dbReference type="InterPro" id="IPR002467">
    <property type="entry name" value="Pept_M24A_MAP1"/>
</dbReference>
<evidence type="ECO:0000256" key="5">
    <source>
        <dbReference type="HAMAP-Rule" id="MF_03174"/>
    </source>
</evidence>
<dbReference type="GO" id="GO:0004239">
    <property type="term" value="F:initiator methionyl aminopeptidase activity"/>
    <property type="evidence" value="ECO:0007669"/>
    <property type="project" value="UniProtKB-UniRule"/>
</dbReference>
<accession>A0A1N6LWS6</accession>
<dbReference type="GO" id="GO:0070006">
    <property type="term" value="F:metalloaminopeptidase activity"/>
    <property type="evidence" value="ECO:0007669"/>
    <property type="project" value="UniProtKB-UniRule"/>
</dbReference>
<dbReference type="Gene3D" id="3.90.230.10">
    <property type="entry name" value="Creatinase/methionine aminopeptidase superfamily"/>
    <property type="match status" value="1"/>
</dbReference>
<evidence type="ECO:0000313" key="9">
    <source>
        <dbReference type="Proteomes" id="UP000002899"/>
    </source>
</evidence>
<feature type="binding site" evidence="5">
    <location>
        <position position="416"/>
    </location>
    <ligand>
        <name>a divalent metal cation</name>
        <dbReference type="ChEBI" id="CHEBI:60240"/>
        <label>2</label>
        <note>catalytic</note>
    </ligand>
</feature>
<keyword evidence="1 5" id="KW-0031">Aminopeptidase</keyword>
<dbReference type="VEuPathDB" id="PiroplasmaDB:BMR1_01G01855"/>
<dbReference type="PANTHER" id="PTHR43330:SF7">
    <property type="entry name" value="METHIONINE AMINOPEPTIDASE 1"/>
    <property type="match status" value="1"/>
</dbReference>
<feature type="region of interest" description="Disordered" evidence="6">
    <location>
        <begin position="53"/>
        <end position="72"/>
    </location>
</feature>
<evidence type="ECO:0000313" key="8">
    <source>
        <dbReference type="EMBL" id="SIO73325.1"/>
    </source>
</evidence>
<dbReference type="Proteomes" id="UP000002899">
    <property type="component" value="Chromosome I"/>
</dbReference>
<feature type="binding site" evidence="5">
    <location>
        <position position="448"/>
    </location>
    <ligand>
        <name>a divalent metal cation</name>
        <dbReference type="ChEBI" id="CHEBI:60240"/>
        <label>2</label>
        <note>catalytic</note>
    </ligand>
</feature>
<evidence type="ECO:0000256" key="4">
    <source>
        <dbReference type="ARBA" id="ARBA00022801"/>
    </source>
</evidence>
<reference evidence="8 9" key="2">
    <citation type="journal article" date="2013" name="PLoS ONE">
        <title>Whole genome mapping and re-organization of the nuclear and mitochondrial genomes of Babesia microti isolates.</title>
        <authorList>
            <person name="Cornillot E."/>
            <person name="Dassouli A."/>
            <person name="Garg A."/>
            <person name="Pachikara N."/>
            <person name="Randazzo S."/>
            <person name="Depoix D."/>
            <person name="Carcy B."/>
            <person name="Delbecq S."/>
            <person name="Frutos R."/>
            <person name="Silva J.C."/>
            <person name="Sutton R."/>
            <person name="Krause P.J."/>
            <person name="Mamoun C.B."/>
        </authorList>
    </citation>
    <scope>NUCLEOTIDE SEQUENCE [LARGE SCALE GENOMIC DNA]</scope>
    <source>
        <strain evidence="8 9">RI</strain>
    </source>
</reference>
<evidence type="ECO:0000256" key="6">
    <source>
        <dbReference type="SAM" id="MobiDB-lite"/>
    </source>
</evidence>
<dbReference type="InterPro" id="IPR036005">
    <property type="entry name" value="Creatinase/aminopeptidase-like"/>
</dbReference>
<sequence>MYDRYLWYLLFQICITESFVTQFSHSCDSCRKLRVDSHRRYLERVRKIYPPAPKGFGGTITEKKSGNDTLNDAPVTNVTNDCEKEWLKRYPYLSMRDIWDKFNYSGGVRKGAVSGRLMVSKHTKRPNYYKTGTPTPVPYEDPYGLIKSDSDIEGIRKACLVARKILDSVHPYMRSGVMTDTIDRHVHRMCDLYNVYPSPLRYKGFPKSVCISINEIVCHGIPDSNVLAVGDFVNVDITVFLDGYHGDVSETFLVLPDAAFSRNECGKREPVAIGGYEQKKMERLAIVRKYVESERINETKLRDFEDRISRNLSKNSTGGFGGIRQATKHSNLKLTQGYLSKLKHFESYTKPQKSMIDEIPEYILPYSNRLLKSAYNATMAGVEACGPGVPFKAIGDAIGNVIERDGFFTTPYLVGHGIGKNFHEDPNISFVRNDDNEVMLPGMVFTIEPVIFERECGIVTWPDGWTIATEDGSRSAQYEHTIAITESGVEILTQRLQTSPSLYFLDDCQLLKRAGRLERYLQSLEGR</sequence>
<feature type="binding site" evidence="5">
    <location>
        <position position="479"/>
    </location>
    <ligand>
        <name>a divalent metal cation</name>
        <dbReference type="ChEBI" id="CHEBI:60240"/>
        <label>1</label>
    </ligand>
</feature>
<gene>
    <name evidence="8" type="ORF">BMR1_01G01855</name>
</gene>
<reference evidence="8 9" key="3">
    <citation type="journal article" date="2016" name="Sci. Rep.">
        <title>Genome-wide diversity and gene expression profiling of Babesia microti isolates identify polymorphic genes that mediate host-pathogen interactions.</title>
        <authorList>
            <person name="Silva J.C."/>
            <person name="Cornillot E."/>
            <person name="McCracken C."/>
            <person name="Usmani-Brown S."/>
            <person name="Dwivedi A."/>
            <person name="Ifeonu O.O."/>
            <person name="Crabtree J."/>
            <person name="Gotia H.T."/>
            <person name="Virji A.Z."/>
            <person name="Reynes C."/>
            <person name="Colinge J."/>
            <person name="Kumar V."/>
            <person name="Lawres L."/>
            <person name="Pazzi J.E."/>
            <person name="Pablo J.V."/>
            <person name="Hung C."/>
            <person name="Brancato J."/>
            <person name="Kumari P."/>
            <person name="Orvis J."/>
            <person name="Tretina K."/>
            <person name="Chibucos M."/>
            <person name="Ott S."/>
            <person name="Sadzewicz L."/>
            <person name="Sengamalay N."/>
            <person name="Shetty A.C."/>
            <person name="Su Q."/>
            <person name="Tallon L."/>
            <person name="Fraser C.M."/>
            <person name="Frutos R."/>
            <person name="Molina D.M."/>
            <person name="Krause P.J."/>
            <person name="Ben Mamoun C."/>
        </authorList>
    </citation>
    <scope>NUCLEOTIDE SEQUENCE [LARGE SCALE GENOMIC DNA]</scope>
    <source>
        <strain evidence="8 9">RI</strain>
    </source>
</reference>
<proteinExistence type="inferred from homology"/>
<dbReference type="OrthoDB" id="3209743at2759"/>